<organism evidence="1 2">
    <name type="scientific">Pasteurella atlantica</name>
    <dbReference type="NCBI Taxonomy" id="2827233"/>
    <lineage>
        <taxon>Bacteria</taxon>
        <taxon>Pseudomonadati</taxon>
        <taxon>Pseudomonadota</taxon>
        <taxon>Gammaproteobacteria</taxon>
        <taxon>Pasteurellales</taxon>
        <taxon>Pasteurellaceae</taxon>
        <taxon>Pasteurella</taxon>
    </lineage>
</organism>
<dbReference type="Proteomes" id="UP001230466">
    <property type="component" value="Unassembled WGS sequence"/>
</dbReference>
<dbReference type="RefSeq" id="WP_211597621.1">
    <property type="nucleotide sequence ID" value="NZ_JAGRQI010000006.1"/>
</dbReference>
<dbReference type="EMBL" id="JASAYJ010000013">
    <property type="protein sequence ID" value="MDP8187521.1"/>
    <property type="molecule type" value="Genomic_DNA"/>
</dbReference>
<protein>
    <submittedName>
        <fullName evidence="1">Uncharacterized protein</fullName>
    </submittedName>
</protein>
<evidence type="ECO:0000313" key="1">
    <source>
        <dbReference type="EMBL" id="MDP8187521.1"/>
    </source>
</evidence>
<sequence>MSKTITLTKINNSEIAIDKGKTMGKFIKLKRVECVDDEVIDLNKRININTQHIYYFEYDEDLKATRIYVHNEYIFVKETDDEIIKLMEGCNDWGHKICIEEPSPKLVGSELAKKLAKDKYILAYVSDTSDDHARENKIIEAIMYEEPEDFNDKIFVSEDMCDYSHFAVPVKLTKNGTVEITEEDLENE</sequence>
<accession>A0AAW8CQG7</accession>
<reference evidence="1" key="1">
    <citation type="journal article" date="2023" name="Front. Microbiol.">
        <title>Phylogeography and host specificity of Pasteurellaceae pathogenic to sea-farmed fish in the north-east Atlantic.</title>
        <authorList>
            <person name="Gulla S."/>
            <person name="Colquhoun D.J."/>
            <person name="Olsen A.B."/>
            <person name="Spilsberg B."/>
            <person name="Lagesen K."/>
            <person name="Aakesson C.P."/>
            <person name="Strom S."/>
            <person name="Manji F."/>
            <person name="Birkbeck T.H."/>
            <person name="Nilsen H.K."/>
        </authorList>
    </citation>
    <scope>NUCLEOTIDE SEQUENCE</scope>
    <source>
        <strain evidence="1">VIB1234</strain>
    </source>
</reference>
<name>A0AAW8CQG7_9PAST</name>
<dbReference type="AlphaFoldDB" id="A0AAW8CQG7"/>
<evidence type="ECO:0000313" key="2">
    <source>
        <dbReference type="Proteomes" id="UP001230466"/>
    </source>
</evidence>
<comment type="caution">
    <text evidence="1">The sequence shown here is derived from an EMBL/GenBank/DDBJ whole genome shotgun (WGS) entry which is preliminary data.</text>
</comment>
<proteinExistence type="predicted"/>
<gene>
    <name evidence="1" type="ORF">QJU78_07040</name>
</gene>